<proteinExistence type="predicted"/>
<dbReference type="NCBIfam" id="TIGR01764">
    <property type="entry name" value="excise"/>
    <property type="match status" value="1"/>
</dbReference>
<comment type="caution">
    <text evidence="2">The sequence shown here is derived from an EMBL/GenBank/DDBJ whole genome shotgun (WGS) entry which is preliminary data.</text>
</comment>
<organism evidence="2 3">
    <name type="scientific">Gordonia jacobaea</name>
    <dbReference type="NCBI Taxonomy" id="122202"/>
    <lineage>
        <taxon>Bacteria</taxon>
        <taxon>Bacillati</taxon>
        <taxon>Actinomycetota</taxon>
        <taxon>Actinomycetes</taxon>
        <taxon>Mycobacteriales</taxon>
        <taxon>Gordoniaceae</taxon>
        <taxon>Gordonia</taxon>
    </lineage>
</organism>
<dbReference type="RefSeq" id="WP_049700724.1">
    <property type="nucleotide sequence ID" value="NZ_JAQDQF010000001.1"/>
</dbReference>
<dbReference type="InterPro" id="IPR041657">
    <property type="entry name" value="HTH_17"/>
</dbReference>
<dbReference type="Pfam" id="PF12728">
    <property type="entry name" value="HTH_17"/>
    <property type="match status" value="1"/>
</dbReference>
<evidence type="ECO:0000313" key="2">
    <source>
        <dbReference type="EMBL" id="KNA89672.1"/>
    </source>
</evidence>
<dbReference type="SUPFAM" id="SSF46955">
    <property type="entry name" value="Putative DNA-binding domain"/>
    <property type="match status" value="1"/>
</dbReference>
<dbReference type="InterPro" id="IPR010093">
    <property type="entry name" value="SinI_DNA-bd"/>
</dbReference>
<protein>
    <recommendedName>
        <fullName evidence="1">Helix-turn-helix domain-containing protein</fullName>
    </recommendedName>
</protein>
<dbReference type="EMBL" id="LDTZ01000023">
    <property type="protein sequence ID" value="KNA89672.1"/>
    <property type="molecule type" value="Genomic_DNA"/>
</dbReference>
<name>A0ABR5I7K6_9ACTN</name>
<dbReference type="Gene3D" id="1.10.1660.10">
    <property type="match status" value="1"/>
</dbReference>
<dbReference type="Proteomes" id="UP000037247">
    <property type="component" value="Unassembled WGS sequence"/>
</dbReference>
<evidence type="ECO:0000313" key="3">
    <source>
        <dbReference type="Proteomes" id="UP000037247"/>
    </source>
</evidence>
<accession>A0ABR5I7K6</accession>
<sequence length="76" mass="8457">MASRNFTPATKRRNFSTPTTLAEELGVSDRTVRRWIAEGRLKAIRLSERVIRIEPAEVERFLAAAQTSGDISPDAA</sequence>
<reference evidence="2 3" key="1">
    <citation type="submission" date="2015-05" db="EMBL/GenBank/DDBJ databases">
        <title>Draft genome sequence of the bacterium Gordonia jacobaea a new member of the Gordonia genus.</title>
        <authorList>
            <person name="Jimenez-Galisteo G."/>
            <person name="Dominguez A."/>
            <person name="Munoz E."/>
            <person name="Vinas M."/>
        </authorList>
    </citation>
    <scope>NUCLEOTIDE SEQUENCE [LARGE SCALE GENOMIC DNA]</scope>
    <source>
        <strain evidence="3">mv1</strain>
    </source>
</reference>
<keyword evidence="3" id="KW-1185">Reference proteome</keyword>
<evidence type="ECO:0000259" key="1">
    <source>
        <dbReference type="Pfam" id="PF12728"/>
    </source>
</evidence>
<feature type="domain" description="Helix-turn-helix" evidence="1">
    <location>
        <begin position="17"/>
        <end position="64"/>
    </location>
</feature>
<gene>
    <name evidence="2" type="ORF">ABW18_19930</name>
</gene>
<dbReference type="InterPro" id="IPR009061">
    <property type="entry name" value="DNA-bd_dom_put_sf"/>
</dbReference>